<keyword evidence="5 11" id="KW-1133">Transmembrane helix</keyword>
<keyword evidence="15" id="KW-1185">Reference proteome</keyword>
<sequence>MKTIISEEKLRCQSLFSNFSGTSNQCPPDFDNSLCWEPTDAGFAQFIECPFEFCSHCQLPDRFAARFCTANASWEKPNYDACVFIYMHNGTCIEKKCHDCPGSFRNTLRYLLLWLSIVSALMTVASYVLFIILKNIQCRRLTIHKHLAMAFIIRSVVYVLWIVLQRHQVFQGCTGVNPQKIDWLCKCILAIIMYSTVSCTFWMFLEGAYLVSRFTVFAMRSIDLHFAVYLTIGYGNEVLLVLQEFVNSLPSCLMQNNLANLQYYQELSSELPVL</sequence>
<dbReference type="InterPro" id="IPR017983">
    <property type="entry name" value="GPCR_2_secretin-like_CS"/>
</dbReference>
<dbReference type="GO" id="GO:0005886">
    <property type="term" value="C:plasma membrane"/>
    <property type="evidence" value="ECO:0007669"/>
    <property type="project" value="UniProtKB-SubCell"/>
</dbReference>
<evidence type="ECO:0000313" key="16">
    <source>
        <dbReference type="WBParaSite" id="SBAD_0001232301-mRNA-1"/>
    </source>
</evidence>
<comment type="similarity">
    <text evidence="2">Belongs to the G-protein coupled receptor 2 family.</text>
</comment>
<dbReference type="GO" id="GO:0007166">
    <property type="term" value="P:cell surface receptor signaling pathway"/>
    <property type="evidence" value="ECO:0007669"/>
    <property type="project" value="InterPro"/>
</dbReference>
<dbReference type="PROSITE" id="PS00649">
    <property type="entry name" value="G_PROTEIN_RECEP_F2_1"/>
    <property type="match status" value="1"/>
</dbReference>
<evidence type="ECO:0000256" key="3">
    <source>
        <dbReference type="ARBA" id="ARBA00022475"/>
    </source>
</evidence>
<accession>A0A183J7S8</accession>
<reference evidence="16" key="1">
    <citation type="submission" date="2016-06" db="UniProtKB">
        <authorList>
            <consortium name="WormBaseParasite"/>
        </authorList>
    </citation>
    <scope>IDENTIFICATION</scope>
</reference>
<dbReference type="Pfam" id="PF00002">
    <property type="entry name" value="7tm_2"/>
    <property type="match status" value="1"/>
</dbReference>
<dbReference type="Gene3D" id="4.10.1240.10">
    <property type="entry name" value="GPCR, family 2, extracellular hormone receptor domain"/>
    <property type="match status" value="1"/>
</dbReference>
<feature type="transmembrane region" description="Helical" evidence="11">
    <location>
        <begin position="111"/>
        <end position="133"/>
    </location>
</feature>
<protein>
    <submittedName>
        <fullName evidence="16">G_PROTEIN_RECEP_F2_4 domain-containing protein</fullName>
    </submittedName>
</protein>
<dbReference type="SUPFAM" id="SSF111418">
    <property type="entry name" value="Hormone receptor domain"/>
    <property type="match status" value="1"/>
</dbReference>
<evidence type="ECO:0000256" key="2">
    <source>
        <dbReference type="ARBA" id="ARBA00005314"/>
    </source>
</evidence>
<dbReference type="PROSITE" id="PS50261">
    <property type="entry name" value="G_PROTEIN_RECEP_F2_4"/>
    <property type="match status" value="1"/>
</dbReference>
<keyword evidence="8" id="KW-0675">Receptor</keyword>
<gene>
    <name evidence="14" type="ORF">SBAD_LOCUS11926</name>
</gene>
<dbReference type="PANTHER" id="PTHR45620:SF37">
    <property type="entry name" value="G_PROTEIN_RECEP_F2_4 DOMAIN-CONTAINING PROTEIN"/>
    <property type="match status" value="1"/>
</dbReference>
<dbReference type="PRINTS" id="PR00249">
    <property type="entry name" value="GPCRSECRETIN"/>
</dbReference>
<dbReference type="Pfam" id="PF02793">
    <property type="entry name" value="HRM"/>
    <property type="match status" value="1"/>
</dbReference>
<dbReference type="PROSITE" id="PS50227">
    <property type="entry name" value="G_PROTEIN_RECEP_F2_3"/>
    <property type="match status" value="1"/>
</dbReference>
<dbReference type="OrthoDB" id="5967113at2759"/>
<dbReference type="Gene3D" id="1.20.1070.10">
    <property type="entry name" value="Rhodopsin 7-helix transmembrane proteins"/>
    <property type="match status" value="1"/>
</dbReference>
<evidence type="ECO:0000256" key="8">
    <source>
        <dbReference type="ARBA" id="ARBA00023170"/>
    </source>
</evidence>
<evidence type="ECO:0000259" key="12">
    <source>
        <dbReference type="PROSITE" id="PS50227"/>
    </source>
</evidence>
<evidence type="ECO:0000259" key="13">
    <source>
        <dbReference type="PROSITE" id="PS50261"/>
    </source>
</evidence>
<dbReference type="WBParaSite" id="SBAD_0001232301-mRNA-1">
    <property type="protein sequence ID" value="SBAD_0001232301-mRNA-1"/>
    <property type="gene ID" value="SBAD_0001232301"/>
</dbReference>
<evidence type="ECO:0000313" key="14">
    <source>
        <dbReference type="EMBL" id="VDP44084.1"/>
    </source>
</evidence>
<dbReference type="SMART" id="SM00008">
    <property type="entry name" value="HormR"/>
    <property type="match status" value="1"/>
</dbReference>
<name>A0A183J7S8_9BILA</name>
<dbReference type="GO" id="GO:0007188">
    <property type="term" value="P:adenylate cyclase-modulating G protein-coupled receptor signaling pathway"/>
    <property type="evidence" value="ECO:0007669"/>
    <property type="project" value="TreeGrafter"/>
</dbReference>
<dbReference type="GO" id="GO:0008528">
    <property type="term" value="F:G protein-coupled peptide receptor activity"/>
    <property type="evidence" value="ECO:0007669"/>
    <property type="project" value="TreeGrafter"/>
</dbReference>
<evidence type="ECO:0000313" key="15">
    <source>
        <dbReference type="Proteomes" id="UP000270296"/>
    </source>
</evidence>
<proteinExistence type="inferred from homology"/>
<dbReference type="InterPro" id="IPR050332">
    <property type="entry name" value="GPCR_2"/>
</dbReference>
<feature type="transmembrane region" description="Helical" evidence="11">
    <location>
        <begin position="183"/>
        <end position="205"/>
    </location>
</feature>
<keyword evidence="10" id="KW-0807">Transducer</keyword>
<evidence type="ECO:0000256" key="10">
    <source>
        <dbReference type="ARBA" id="ARBA00023224"/>
    </source>
</evidence>
<dbReference type="InterPro" id="IPR000832">
    <property type="entry name" value="GPCR_2_secretin-like"/>
</dbReference>
<keyword evidence="6" id="KW-0297">G-protein coupled receptor</keyword>
<evidence type="ECO:0000256" key="9">
    <source>
        <dbReference type="ARBA" id="ARBA00023180"/>
    </source>
</evidence>
<dbReference type="AlphaFoldDB" id="A0A183J7S8"/>
<keyword evidence="3" id="KW-1003">Cell membrane</keyword>
<dbReference type="InterPro" id="IPR036445">
    <property type="entry name" value="GPCR_2_extracell_dom_sf"/>
</dbReference>
<evidence type="ECO:0000256" key="4">
    <source>
        <dbReference type="ARBA" id="ARBA00022692"/>
    </source>
</evidence>
<comment type="subcellular location">
    <subcellularLocation>
        <location evidence="1">Cell membrane</location>
        <topology evidence="1">Multi-pass membrane protein</topology>
    </subcellularLocation>
</comment>
<evidence type="ECO:0000256" key="6">
    <source>
        <dbReference type="ARBA" id="ARBA00023040"/>
    </source>
</evidence>
<reference evidence="14 15" key="2">
    <citation type="submission" date="2018-11" db="EMBL/GenBank/DDBJ databases">
        <authorList>
            <consortium name="Pathogen Informatics"/>
        </authorList>
    </citation>
    <scope>NUCLEOTIDE SEQUENCE [LARGE SCALE GENOMIC DNA]</scope>
</reference>
<dbReference type="PANTHER" id="PTHR45620">
    <property type="entry name" value="PDF RECEPTOR-LIKE PROTEIN-RELATED"/>
    <property type="match status" value="1"/>
</dbReference>
<dbReference type="InterPro" id="IPR001879">
    <property type="entry name" value="GPCR_2_extracellular_dom"/>
</dbReference>
<dbReference type="InterPro" id="IPR017981">
    <property type="entry name" value="GPCR_2-like_7TM"/>
</dbReference>
<evidence type="ECO:0000256" key="11">
    <source>
        <dbReference type="SAM" id="Phobius"/>
    </source>
</evidence>
<dbReference type="EMBL" id="UZAM01016629">
    <property type="protein sequence ID" value="VDP44084.1"/>
    <property type="molecule type" value="Genomic_DNA"/>
</dbReference>
<feature type="domain" description="G-protein coupled receptors family 2 profile 1" evidence="12">
    <location>
        <begin position="11"/>
        <end position="86"/>
    </location>
</feature>
<dbReference type="Proteomes" id="UP000270296">
    <property type="component" value="Unassembled WGS sequence"/>
</dbReference>
<feature type="transmembrane region" description="Helical" evidence="11">
    <location>
        <begin position="145"/>
        <end position="163"/>
    </location>
</feature>
<keyword evidence="4 11" id="KW-0812">Transmembrane</keyword>
<keyword evidence="7 11" id="KW-0472">Membrane</keyword>
<evidence type="ECO:0000256" key="1">
    <source>
        <dbReference type="ARBA" id="ARBA00004651"/>
    </source>
</evidence>
<keyword evidence="9" id="KW-0325">Glycoprotein</keyword>
<evidence type="ECO:0000256" key="5">
    <source>
        <dbReference type="ARBA" id="ARBA00022989"/>
    </source>
</evidence>
<organism evidence="16">
    <name type="scientific">Soboliphyme baturini</name>
    <dbReference type="NCBI Taxonomy" id="241478"/>
    <lineage>
        <taxon>Eukaryota</taxon>
        <taxon>Metazoa</taxon>
        <taxon>Ecdysozoa</taxon>
        <taxon>Nematoda</taxon>
        <taxon>Enoplea</taxon>
        <taxon>Dorylaimia</taxon>
        <taxon>Dioctophymatida</taxon>
        <taxon>Dioctophymatoidea</taxon>
        <taxon>Soboliphymatidae</taxon>
        <taxon>Soboliphyme</taxon>
    </lineage>
</organism>
<evidence type="ECO:0000256" key="7">
    <source>
        <dbReference type="ARBA" id="ARBA00023136"/>
    </source>
</evidence>
<feature type="domain" description="G-protein coupled receptors family 2 profile 2" evidence="13">
    <location>
        <begin position="105"/>
        <end position="242"/>
    </location>
</feature>